<dbReference type="GO" id="GO:0000976">
    <property type="term" value="F:transcription cis-regulatory region binding"/>
    <property type="evidence" value="ECO:0007669"/>
    <property type="project" value="TreeGrafter"/>
</dbReference>
<evidence type="ECO:0000313" key="6">
    <source>
        <dbReference type="EMBL" id="MBS4200519.1"/>
    </source>
</evidence>
<keyword evidence="3" id="KW-0238">DNA-binding</keyword>
<dbReference type="Gene3D" id="3.40.50.2300">
    <property type="match status" value="2"/>
</dbReference>
<dbReference type="Pfam" id="PF13377">
    <property type="entry name" value="Peripla_BP_3"/>
    <property type="match status" value="1"/>
</dbReference>
<name>A0A942TRH4_9BACI</name>
<dbReference type="EMBL" id="JAGYPJ010000001">
    <property type="protein sequence ID" value="MBS4200519.1"/>
    <property type="molecule type" value="Genomic_DNA"/>
</dbReference>
<gene>
    <name evidence="6" type="ORF">KHA93_12850</name>
</gene>
<accession>A0A942TRH4</accession>
<dbReference type="SUPFAM" id="SSF53822">
    <property type="entry name" value="Periplasmic binding protein-like I"/>
    <property type="match status" value="1"/>
</dbReference>
<dbReference type="Pfam" id="PF00392">
    <property type="entry name" value="GntR"/>
    <property type="match status" value="1"/>
</dbReference>
<keyword evidence="4" id="KW-0804">Transcription</keyword>
<sequence length="381" mass="43171">MNVPLYKQIYETILQKIQIGELIQGDKIPSEKELADEFQVSRITSKKALDLLAQEQIIERVQGKGSFVIYSVEEPDNMLNSNQTFNTKKGLKIGLVIPSFASSYGMALVQSIEYSGSKYGVNLLMKITREKIEEEENAIEELLDAGVDGLIVIPIHGEHYNPKILELVLKKFPIVLVDRYLRGIQASAVLTDNVRASKEATEYLMSLGHEHIAYITPAYDGTTALEDRLKGYQLAHNEQHKQLNPDFIFTNYGSDFAFNKQRKLEFELEIENMRNFILNYPEITAFVACRHAFAKILLYVIQSIGKTVPQDYSIICFDSPHPIIGKPLITHISQRENEMGARAVKRLMSQINGEYTIETELLNFKLIEGLSTAPIKTPVKN</sequence>
<dbReference type="InterPro" id="IPR000524">
    <property type="entry name" value="Tscrpt_reg_HTH_GntR"/>
</dbReference>
<dbReference type="AlphaFoldDB" id="A0A942TRH4"/>
<dbReference type="SMART" id="SM00345">
    <property type="entry name" value="HTH_GNTR"/>
    <property type="match status" value="1"/>
</dbReference>
<evidence type="ECO:0000256" key="4">
    <source>
        <dbReference type="ARBA" id="ARBA00023163"/>
    </source>
</evidence>
<dbReference type="Gene3D" id="1.10.10.10">
    <property type="entry name" value="Winged helix-like DNA-binding domain superfamily/Winged helix DNA-binding domain"/>
    <property type="match status" value="1"/>
</dbReference>
<evidence type="ECO:0000256" key="2">
    <source>
        <dbReference type="ARBA" id="ARBA00023015"/>
    </source>
</evidence>
<dbReference type="InterPro" id="IPR036388">
    <property type="entry name" value="WH-like_DNA-bd_sf"/>
</dbReference>
<dbReference type="InterPro" id="IPR036390">
    <property type="entry name" value="WH_DNA-bd_sf"/>
</dbReference>
<protein>
    <submittedName>
        <fullName evidence="6">GntR family transcriptional regulator</fullName>
    </submittedName>
</protein>
<feature type="domain" description="HTH gntR-type" evidence="5">
    <location>
        <begin position="3"/>
        <end position="71"/>
    </location>
</feature>
<keyword evidence="2" id="KW-0805">Transcription regulation</keyword>
<dbReference type="InterPro" id="IPR028082">
    <property type="entry name" value="Peripla_BP_I"/>
</dbReference>
<organism evidence="6 7">
    <name type="scientific">Lederbergia citrisecunda</name>
    <dbReference type="NCBI Taxonomy" id="2833583"/>
    <lineage>
        <taxon>Bacteria</taxon>
        <taxon>Bacillati</taxon>
        <taxon>Bacillota</taxon>
        <taxon>Bacilli</taxon>
        <taxon>Bacillales</taxon>
        <taxon>Bacillaceae</taxon>
        <taxon>Lederbergia</taxon>
    </lineage>
</organism>
<evidence type="ECO:0000256" key="1">
    <source>
        <dbReference type="ARBA" id="ARBA00022491"/>
    </source>
</evidence>
<dbReference type="Proteomes" id="UP000682713">
    <property type="component" value="Unassembled WGS sequence"/>
</dbReference>
<dbReference type="GO" id="GO:0003700">
    <property type="term" value="F:DNA-binding transcription factor activity"/>
    <property type="evidence" value="ECO:0007669"/>
    <property type="project" value="InterPro"/>
</dbReference>
<evidence type="ECO:0000313" key="7">
    <source>
        <dbReference type="Proteomes" id="UP000682713"/>
    </source>
</evidence>
<dbReference type="CDD" id="cd06267">
    <property type="entry name" value="PBP1_LacI_sugar_binding-like"/>
    <property type="match status" value="1"/>
</dbReference>
<dbReference type="PRINTS" id="PR00035">
    <property type="entry name" value="HTHGNTR"/>
</dbReference>
<evidence type="ECO:0000256" key="3">
    <source>
        <dbReference type="ARBA" id="ARBA00023125"/>
    </source>
</evidence>
<dbReference type="CDD" id="cd07377">
    <property type="entry name" value="WHTH_GntR"/>
    <property type="match status" value="1"/>
</dbReference>
<dbReference type="PANTHER" id="PTHR30146">
    <property type="entry name" value="LACI-RELATED TRANSCRIPTIONAL REPRESSOR"/>
    <property type="match status" value="1"/>
</dbReference>
<dbReference type="PANTHER" id="PTHR30146:SF95">
    <property type="entry name" value="RIBOSE OPERON REPRESSOR"/>
    <property type="match status" value="1"/>
</dbReference>
<keyword evidence="1" id="KW-0678">Repressor</keyword>
<dbReference type="SUPFAM" id="SSF46785">
    <property type="entry name" value="Winged helix' DNA-binding domain"/>
    <property type="match status" value="1"/>
</dbReference>
<keyword evidence="7" id="KW-1185">Reference proteome</keyword>
<dbReference type="RefSeq" id="WP_213111091.1">
    <property type="nucleotide sequence ID" value="NZ_JAGYPJ010000001.1"/>
</dbReference>
<evidence type="ECO:0000259" key="5">
    <source>
        <dbReference type="PROSITE" id="PS50949"/>
    </source>
</evidence>
<comment type="caution">
    <text evidence="6">The sequence shown here is derived from an EMBL/GenBank/DDBJ whole genome shotgun (WGS) entry which is preliminary data.</text>
</comment>
<reference evidence="6 7" key="1">
    <citation type="submission" date="2021-05" db="EMBL/GenBank/DDBJ databases">
        <title>Novel Bacillus species.</title>
        <authorList>
            <person name="Liu G."/>
        </authorList>
    </citation>
    <scope>NUCLEOTIDE SEQUENCE [LARGE SCALE GENOMIC DNA]</scope>
    <source>
        <strain evidence="6 7">FJAT-49732</strain>
    </source>
</reference>
<dbReference type="PROSITE" id="PS50949">
    <property type="entry name" value="HTH_GNTR"/>
    <property type="match status" value="1"/>
</dbReference>
<proteinExistence type="predicted"/>
<dbReference type="InterPro" id="IPR046335">
    <property type="entry name" value="LacI/GalR-like_sensor"/>
</dbReference>